<proteinExistence type="predicted"/>
<name>A0A0C3KHR6_PISTI</name>
<reference evidence="2" key="2">
    <citation type="submission" date="2015-01" db="EMBL/GenBank/DDBJ databases">
        <title>Evolutionary Origins and Diversification of the Mycorrhizal Mutualists.</title>
        <authorList>
            <consortium name="DOE Joint Genome Institute"/>
            <consortium name="Mycorrhizal Genomics Consortium"/>
            <person name="Kohler A."/>
            <person name="Kuo A."/>
            <person name="Nagy L.G."/>
            <person name="Floudas D."/>
            <person name="Copeland A."/>
            <person name="Barry K.W."/>
            <person name="Cichocki N."/>
            <person name="Veneault-Fourrey C."/>
            <person name="LaButti K."/>
            <person name="Lindquist E.A."/>
            <person name="Lipzen A."/>
            <person name="Lundell T."/>
            <person name="Morin E."/>
            <person name="Murat C."/>
            <person name="Riley R."/>
            <person name="Ohm R."/>
            <person name="Sun H."/>
            <person name="Tunlid A."/>
            <person name="Henrissat B."/>
            <person name="Grigoriev I.V."/>
            <person name="Hibbett D.S."/>
            <person name="Martin F."/>
        </authorList>
    </citation>
    <scope>NUCLEOTIDE SEQUENCE [LARGE SCALE GENOMIC DNA]</scope>
    <source>
        <strain evidence="2">Marx 270</strain>
    </source>
</reference>
<organism evidence="1 2">
    <name type="scientific">Pisolithus tinctorius Marx 270</name>
    <dbReference type="NCBI Taxonomy" id="870435"/>
    <lineage>
        <taxon>Eukaryota</taxon>
        <taxon>Fungi</taxon>
        <taxon>Dikarya</taxon>
        <taxon>Basidiomycota</taxon>
        <taxon>Agaricomycotina</taxon>
        <taxon>Agaricomycetes</taxon>
        <taxon>Agaricomycetidae</taxon>
        <taxon>Boletales</taxon>
        <taxon>Sclerodermatineae</taxon>
        <taxon>Pisolithaceae</taxon>
        <taxon>Pisolithus</taxon>
    </lineage>
</organism>
<gene>
    <name evidence="1" type="ORF">M404DRAFT_8012</name>
</gene>
<dbReference type="Proteomes" id="UP000054217">
    <property type="component" value="Unassembled WGS sequence"/>
</dbReference>
<keyword evidence="2" id="KW-1185">Reference proteome</keyword>
<dbReference type="OrthoDB" id="2684509at2759"/>
<evidence type="ECO:0000313" key="1">
    <source>
        <dbReference type="EMBL" id="KIO09137.1"/>
    </source>
</evidence>
<dbReference type="HOGENOM" id="CLU_1759555_0_0_1"/>
<dbReference type="InParanoid" id="A0A0C3KHR6"/>
<dbReference type="EMBL" id="KN831955">
    <property type="protein sequence ID" value="KIO09137.1"/>
    <property type="molecule type" value="Genomic_DNA"/>
</dbReference>
<protein>
    <submittedName>
        <fullName evidence="1">Uncharacterized protein</fullName>
    </submittedName>
</protein>
<dbReference type="AlphaFoldDB" id="A0A0C3KHR6"/>
<evidence type="ECO:0000313" key="2">
    <source>
        <dbReference type="Proteomes" id="UP000054217"/>
    </source>
</evidence>
<reference evidence="1 2" key="1">
    <citation type="submission" date="2014-04" db="EMBL/GenBank/DDBJ databases">
        <authorList>
            <consortium name="DOE Joint Genome Institute"/>
            <person name="Kuo A."/>
            <person name="Kohler A."/>
            <person name="Costa M.D."/>
            <person name="Nagy L.G."/>
            <person name="Floudas D."/>
            <person name="Copeland A."/>
            <person name="Barry K.W."/>
            <person name="Cichocki N."/>
            <person name="Veneault-Fourrey C."/>
            <person name="LaButti K."/>
            <person name="Lindquist E.A."/>
            <person name="Lipzen A."/>
            <person name="Lundell T."/>
            <person name="Morin E."/>
            <person name="Murat C."/>
            <person name="Sun H."/>
            <person name="Tunlid A."/>
            <person name="Henrissat B."/>
            <person name="Grigoriev I.V."/>
            <person name="Hibbett D.S."/>
            <person name="Martin F."/>
            <person name="Nordberg H.P."/>
            <person name="Cantor M.N."/>
            <person name="Hua S.X."/>
        </authorList>
    </citation>
    <scope>NUCLEOTIDE SEQUENCE [LARGE SCALE GENOMIC DNA]</scope>
    <source>
        <strain evidence="1 2">Marx 270</strain>
    </source>
</reference>
<accession>A0A0C3KHR6</accession>
<sequence>MDLPLAVQHFFDIPDDIDLDNAILSDPSLTESSSSPPHLTASDDQLLSPDYWLSNAARYAQLRQRFLPYKLSTTSSNANWVDDLGLDDNCHDVSIPRFHNRTRIRARDSGFGTASVARFDNRIRVGRPCARRNTMPDYSTTSISRFDN</sequence>